<dbReference type="PRINTS" id="PR00837">
    <property type="entry name" value="V5TPXLIKE"/>
</dbReference>
<dbReference type="STRING" id="1328760.A0A165K085"/>
<evidence type="ECO:0000256" key="1">
    <source>
        <dbReference type="SAM" id="MobiDB-lite"/>
    </source>
</evidence>
<dbReference type="PROSITE" id="PS01009">
    <property type="entry name" value="CRISP_1"/>
    <property type="match status" value="1"/>
</dbReference>
<dbReference type="GeneID" id="28896809"/>
<feature type="signal peptide" evidence="2">
    <location>
        <begin position="1"/>
        <end position="32"/>
    </location>
</feature>
<feature type="domain" description="SCP" evidence="3">
    <location>
        <begin position="67"/>
        <end position="197"/>
    </location>
</feature>
<name>A0A165K085_XYLHT</name>
<evidence type="ECO:0000259" key="3">
    <source>
        <dbReference type="SMART" id="SM00198"/>
    </source>
</evidence>
<reference evidence="4 5" key="1">
    <citation type="journal article" date="2016" name="Fungal Biol.">
        <title>The genome of Xylona heveae provides a window into fungal endophytism.</title>
        <authorList>
            <person name="Gazis R."/>
            <person name="Kuo A."/>
            <person name="Riley R."/>
            <person name="LaButti K."/>
            <person name="Lipzen A."/>
            <person name="Lin J."/>
            <person name="Amirebrahimi M."/>
            <person name="Hesse C.N."/>
            <person name="Spatafora J.W."/>
            <person name="Henrissat B."/>
            <person name="Hainaut M."/>
            <person name="Grigoriev I.V."/>
            <person name="Hibbett D.S."/>
        </authorList>
    </citation>
    <scope>NUCLEOTIDE SEQUENCE [LARGE SCALE GENOMIC DNA]</scope>
    <source>
        <strain evidence="4 5">TC161</strain>
    </source>
</reference>
<evidence type="ECO:0000313" key="5">
    <source>
        <dbReference type="Proteomes" id="UP000076632"/>
    </source>
</evidence>
<feature type="chain" id="PRO_5007860440" evidence="2">
    <location>
        <begin position="33"/>
        <end position="249"/>
    </location>
</feature>
<dbReference type="GO" id="GO:0005576">
    <property type="term" value="C:extracellular region"/>
    <property type="evidence" value="ECO:0007669"/>
    <property type="project" value="InterPro"/>
</dbReference>
<dbReference type="InterPro" id="IPR018244">
    <property type="entry name" value="Allrgn_V5/Tpx1_CS"/>
</dbReference>
<protein>
    <submittedName>
        <fullName evidence="4">PR-1-like protein</fullName>
    </submittedName>
</protein>
<evidence type="ECO:0000313" key="4">
    <source>
        <dbReference type="EMBL" id="KZF26843.1"/>
    </source>
</evidence>
<dbReference type="Pfam" id="PF00188">
    <property type="entry name" value="CAP"/>
    <property type="match status" value="1"/>
</dbReference>
<dbReference type="InterPro" id="IPR035940">
    <property type="entry name" value="CAP_sf"/>
</dbReference>
<dbReference type="Gene3D" id="3.40.33.10">
    <property type="entry name" value="CAP"/>
    <property type="match status" value="1"/>
</dbReference>
<dbReference type="RefSeq" id="XP_018192398.1">
    <property type="nucleotide sequence ID" value="XM_018331672.1"/>
</dbReference>
<dbReference type="EMBL" id="KV407454">
    <property type="protein sequence ID" value="KZF26843.1"/>
    <property type="molecule type" value="Genomic_DNA"/>
</dbReference>
<dbReference type="InterPro" id="IPR001283">
    <property type="entry name" value="CRISP-related"/>
</dbReference>
<keyword evidence="5" id="KW-1185">Reference proteome</keyword>
<dbReference type="SMART" id="SM00198">
    <property type="entry name" value="SCP"/>
    <property type="match status" value="1"/>
</dbReference>
<dbReference type="InterPro" id="IPR014044">
    <property type="entry name" value="CAP_dom"/>
</dbReference>
<feature type="region of interest" description="Disordered" evidence="1">
    <location>
        <begin position="202"/>
        <end position="230"/>
    </location>
</feature>
<dbReference type="InParanoid" id="A0A165K085"/>
<dbReference type="PANTHER" id="PTHR10334">
    <property type="entry name" value="CYSTEINE-RICH SECRETORY PROTEIN-RELATED"/>
    <property type="match status" value="1"/>
</dbReference>
<evidence type="ECO:0000256" key="2">
    <source>
        <dbReference type="SAM" id="SignalP"/>
    </source>
</evidence>
<organism evidence="4 5">
    <name type="scientific">Xylona heveae (strain CBS 132557 / TC161)</name>
    <dbReference type="NCBI Taxonomy" id="1328760"/>
    <lineage>
        <taxon>Eukaryota</taxon>
        <taxon>Fungi</taxon>
        <taxon>Dikarya</taxon>
        <taxon>Ascomycota</taxon>
        <taxon>Pezizomycotina</taxon>
        <taxon>Xylonomycetes</taxon>
        <taxon>Xylonales</taxon>
        <taxon>Xylonaceae</taxon>
        <taxon>Xylona</taxon>
    </lineage>
</organism>
<proteinExistence type="predicted"/>
<dbReference type="OMA" id="KPRFTHE"/>
<sequence length="249" mass="26481">MLLFSSHPTSTFHAVFLTAILYAALLSSNARAVAVASTVTLTASTVTATVKPTLSASDAHTYNSDSDFKNTMLDSQNSYRSEHSASALSWNNTLAQTAQKWANKCLWKHSGYGDGENLAEGFANTTLAVQAWADERSDYNYNKPGFSEKTGHFTQLVWAATKSVGCGRKSCSSGSKSDGANGWIIVCEYWPPGNVAGEYQQNVHKQSSSSSNSNSNSQHVQGGESGAGSRGVSWAGLVVGLAAMMLMNQ</sequence>
<dbReference type="Proteomes" id="UP000076632">
    <property type="component" value="Unassembled WGS sequence"/>
</dbReference>
<keyword evidence="2" id="KW-0732">Signal</keyword>
<dbReference type="OrthoDB" id="337038at2759"/>
<feature type="compositionally biased region" description="Low complexity" evidence="1">
    <location>
        <begin position="207"/>
        <end position="217"/>
    </location>
</feature>
<gene>
    <name evidence="4" type="ORF">L228DRAFT_243368</name>
</gene>
<dbReference type="SUPFAM" id="SSF55797">
    <property type="entry name" value="PR-1-like"/>
    <property type="match status" value="1"/>
</dbReference>
<accession>A0A165K085</accession>
<dbReference type="AlphaFoldDB" id="A0A165K085"/>